<protein>
    <recommendedName>
        <fullName evidence="3">Tyr recombinase domain-containing protein</fullName>
    </recommendedName>
</protein>
<dbReference type="GO" id="GO:0006310">
    <property type="term" value="P:DNA recombination"/>
    <property type="evidence" value="ECO:0007669"/>
    <property type="project" value="UniProtKB-KW"/>
</dbReference>
<feature type="non-terminal residue" evidence="4">
    <location>
        <position position="1"/>
    </location>
</feature>
<gene>
    <name evidence="4" type="ORF">S01H1_07804</name>
</gene>
<comment type="caution">
    <text evidence="4">The sequence shown here is derived from an EMBL/GenBank/DDBJ whole genome shotgun (WGS) entry which is preliminary data.</text>
</comment>
<reference evidence="4" key="1">
    <citation type="journal article" date="2014" name="Front. Microbiol.">
        <title>High frequency of phylogenetically diverse reductive dehalogenase-homologous genes in deep subseafloor sedimentary metagenomes.</title>
        <authorList>
            <person name="Kawai M."/>
            <person name="Futagami T."/>
            <person name="Toyoda A."/>
            <person name="Takaki Y."/>
            <person name="Nishi S."/>
            <person name="Hori S."/>
            <person name="Arai W."/>
            <person name="Tsubouchi T."/>
            <person name="Morono Y."/>
            <person name="Uchiyama I."/>
            <person name="Ito T."/>
            <person name="Fujiyama A."/>
            <person name="Inagaki F."/>
            <person name="Takami H."/>
        </authorList>
    </citation>
    <scope>NUCLEOTIDE SEQUENCE</scope>
    <source>
        <strain evidence="4">Expedition CK06-06</strain>
    </source>
</reference>
<evidence type="ECO:0000259" key="3">
    <source>
        <dbReference type="Pfam" id="PF00589"/>
    </source>
</evidence>
<keyword evidence="1" id="KW-0233">DNA recombination</keyword>
<dbReference type="EMBL" id="BARS01004005">
    <property type="protein sequence ID" value="GAF71562.1"/>
    <property type="molecule type" value="Genomic_DNA"/>
</dbReference>
<dbReference type="InterPro" id="IPR013762">
    <property type="entry name" value="Integrase-like_cat_sf"/>
</dbReference>
<dbReference type="Gene3D" id="1.10.443.10">
    <property type="entry name" value="Intergrase catalytic core"/>
    <property type="match status" value="1"/>
</dbReference>
<dbReference type="InterPro" id="IPR002104">
    <property type="entry name" value="Integrase_catalytic"/>
</dbReference>
<dbReference type="AlphaFoldDB" id="X0S6L5"/>
<accession>X0S6L5</accession>
<evidence type="ECO:0000256" key="2">
    <source>
        <dbReference type="SAM" id="MobiDB-lite"/>
    </source>
</evidence>
<feature type="region of interest" description="Disordered" evidence="2">
    <location>
        <begin position="102"/>
        <end position="138"/>
    </location>
</feature>
<proteinExistence type="predicted"/>
<dbReference type="Pfam" id="PF00589">
    <property type="entry name" value="Phage_integrase"/>
    <property type="match status" value="1"/>
</dbReference>
<name>X0S6L5_9ZZZZ</name>
<feature type="domain" description="Tyr recombinase" evidence="3">
    <location>
        <begin position="18"/>
        <end position="199"/>
    </location>
</feature>
<sequence length="210" mass="23706">VKPVAAAYVEAVLPHVTAQVRAMIRVQELAGMRPQDVRNMRTCDLDMSGDVWVYTPWTHKTEHHGHIRRIAIGPRAQAILWPFLKPDDTTAYVFSPKEAVAAERSERARHRKTPRTPSERAQRRKQKPKRAPGDQYTKTGYESAIRRACKKAGVPHWSPNRLRHNCGTIIRKKHGVEGAAAVLGNSLGMVVEVYAESNFELAIKIMREMG</sequence>
<dbReference type="GO" id="GO:0003677">
    <property type="term" value="F:DNA binding"/>
    <property type="evidence" value="ECO:0007669"/>
    <property type="project" value="InterPro"/>
</dbReference>
<dbReference type="InterPro" id="IPR011010">
    <property type="entry name" value="DNA_brk_join_enz"/>
</dbReference>
<evidence type="ECO:0000313" key="4">
    <source>
        <dbReference type="EMBL" id="GAF71562.1"/>
    </source>
</evidence>
<organism evidence="4">
    <name type="scientific">marine sediment metagenome</name>
    <dbReference type="NCBI Taxonomy" id="412755"/>
    <lineage>
        <taxon>unclassified sequences</taxon>
        <taxon>metagenomes</taxon>
        <taxon>ecological metagenomes</taxon>
    </lineage>
</organism>
<evidence type="ECO:0000256" key="1">
    <source>
        <dbReference type="ARBA" id="ARBA00023172"/>
    </source>
</evidence>
<dbReference type="SUPFAM" id="SSF56349">
    <property type="entry name" value="DNA breaking-rejoining enzymes"/>
    <property type="match status" value="1"/>
</dbReference>
<dbReference type="GO" id="GO:0015074">
    <property type="term" value="P:DNA integration"/>
    <property type="evidence" value="ECO:0007669"/>
    <property type="project" value="InterPro"/>
</dbReference>